<dbReference type="SMART" id="SM00028">
    <property type="entry name" value="TPR"/>
    <property type="match status" value="17"/>
</dbReference>
<feature type="repeat" description="TPR" evidence="3">
    <location>
        <begin position="108"/>
        <end position="141"/>
    </location>
</feature>
<dbReference type="PANTHER" id="PTHR44943">
    <property type="entry name" value="CELLULOSE SYNTHASE OPERON PROTEIN C"/>
    <property type="match status" value="1"/>
</dbReference>
<comment type="caution">
    <text evidence="5">The sequence shown here is derived from an EMBL/GenBank/DDBJ whole genome shotgun (WGS) entry which is preliminary data.</text>
</comment>
<dbReference type="CDD" id="cd04186">
    <property type="entry name" value="GT_2_like_c"/>
    <property type="match status" value="1"/>
</dbReference>
<keyword evidence="6" id="KW-1185">Reference proteome</keyword>
<feature type="repeat" description="TPR" evidence="3">
    <location>
        <begin position="278"/>
        <end position="311"/>
    </location>
</feature>
<dbReference type="InterPro" id="IPR051685">
    <property type="entry name" value="Ycf3/AcsC/BcsC/TPR_MFPF"/>
</dbReference>
<evidence type="ECO:0000256" key="2">
    <source>
        <dbReference type="ARBA" id="ARBA00022803"/>
    </source>
</evidence>
<sequence length="1187" mass="135074">MRNESVTALFTQAEALQQAGKLTEAIAQYHRAIELNPRFSWSHHHLGEALAAQEDWPAATEAYCRAIEINPNLAHSHYRLGQALAQQGQLREAIASYQKAIEIHPHFAEFHNSLGQALAQQGKPDKAVASYQTALEIDPDYDEAYLNWGETLATQGQLDESLQLIQTALRLNPGNWRVYHKLAEILQLKNQLTEAIASYQKAIQLKPDSTQSHHKLGTVLAQLERWTEAIESYQKASKLEPNSAAIHHQWGHALAKQENWNKAIAQYQKALKLSSDSAVVHLHLGEAFCQLQQWEKAIAAFRQAIKIDPDFELAHRQLGQCYLDWGQVYWDRKQWSDAVDIYRQAIQSPRPPAAAYEKLGDGLRKAGTLDLKEVYRCYRKALELNPNHVEVAQKALEIQPEDTELRYLLASAFVNTHQSHKAVEIYEKLLPTRPNDVEWNLKLGEAFVKVNALNKARSCYQTVLELDPESSKAYHLLGEALQKQGKLEAALEAYKTATELDPKFFGSYHNIGDVFRQQGQLEDAKEAYQKAVELNSNFYWSYHNLGGILEQQGKQEEAIKAYRQAVTVNPNFAYSYLNLGTLLARQGKIEEAIACRQRAGELDPSFALDTQAIQQILLPKPAVADPMYQLWREQNEPREAELRKMAETVAIFGYQPIISVILPVFNTPDQYLKEAIDSVINQVYPYWELCIADDASTHSQVKPLLDEYAAKDSRIKVFFRPENGHISEASNSALELATGEFICLLDHDDVLTPDALYEVALLLNRYRDADMIYSDEDKISPDGQLVNPYFKSEWCPESFLSRMYTCHLGTYRRSLVEEVGGWRVGYEGAQDYDLVLRFTEKTDKIYHIPKVLYHWRMHAGSAAGGTGAKPYAYKASLKALQDAIERRGEKGKVYGVPDYLGHHLVRYEIEEYKKVSIIIPTRDLAEDLERCLSSIFTISTYPNYEVILIDNGSVKEETFEVISKWSQKEPQRFKCYPLDIPFNFSKINNYGVTKAEGDYLLFLNNDTEVVTPDWIEAMVEQVQRPQIGAVGALLLFPDNTVQHAGVVMGLGGIAGHSYYRMTSKMPGYFGNLIGFNNVSAVTGACLMCRKDVFEQVGGLDEALTVAYNDVDLCLKMVERGYRNLYLPHVVLYHYESKSRGYEDSPEKKARLKQESQIMEQRWKKYIENDPCYSPHLTRVCQNYSLRV</sequence>
<dbReference type="RefSeq" id="WP_323273063.1">
    <property type="nucleotide sequence ID" value="NZ_JAYGHT010000131.1"/>
</dbReference>
<evidence type="ECO:0000259" key="4">
    <source>
        <dbReference type="Pfam" id="PF00535"/>
    </source>
</evidence>
<evidence type="ECO:0000313" key="6">
    <source>
        <dbReference type="Proteomes" id="UP001301728"/>
    </source>
</evidence>
<dbReference type="Pfam" id="PF13432">
    <property type="entry name" value="TPR_16"/>
    <property type="match status" value="2"/>
</dbReference>
<dbReference type="Gene3D" id="3.90.550.10">
    <property type="entry name" value="Spore Coat Polysaccharide Biosynthesis Protein SpsA, Chain A"/>
    <property type="match status" value="2"/>
</dbReference>
<feature type="repeat" description="TPR" evidence="3">
    <location>
        <begin position="6"/>
        <end position="39"/>
    </location>
</feature>
<reference evidence="5 6" key="1">
    <citation type="submission" date="2023-12" db="EMBL/GenBank/DDBJ databases">
        <title>Baltic Sea Cyanobacteria.</title>
        <authorList>
            <person name="Delbaje E."/>
            <person name="Fewer D.P."/>
            <person name="Shishido T.K."/>
        </authorList>
    </citation>
    <scope>NUCLEOTIDE SEQUENCE [LARGE SCALE GENOMIC DNA]</scope>
    <source>
        <strain evidence="5 6">CCNP 1315</strain>
    </source>
</reference>
<evidence type="ECO:0000313" key="5">
    <source>
        <dbReference type="EMBL" id="MEA5521280.1"/>
    </source>
</evidence>
<feature type="repeat" description="TPR" evidence="3">
    <location>
        <begin position="244"/>
        <end position="277"/>
    </location>
</feature>
<dbReference type="PANTHER" id="PTHR44943:SF8">
    <property type="entry name" value="TPR REPEAT-CONTAINING PROTEIN MJ0263"/>
    <property type="match status" value="1"/>
</dbReference>
<dbReference type="Gene3D" id="1.25.40.10">
    <property type="entry name" value="Tetratricopeptide repeat domain"/>
    <property type="match status" value="6"/>
</dbReference>
<feature type="repeat" description="TPR" evidence="3">
    <location>
        <begin position="176"/>
        <end position="209"/>
    </location>
</feature>
<feature type="repeat" description="TPR" evidence="3">
    <location>
        <begin position="403"/>
        <end position="436"/>
    </location>
</feature>
<feature type="repeat" description="TPR" evidence="3">
    <location>
        <begin position="505"/>
        <end position="538"/>
    </location>
</feature>
<dbReference type="InterPro" id="IPR019734">
    <property type="entry name" value="TPR_rpt"/>
</dbReference>
<feature type="repeat" description="TPR" evidence="3">
    <location>
        <begin position="573"/>
        <end position="606"/>
    </location>
</feature>
<dbReference type="CDD" id="cd04184">
    <property type="entry name" value="GT2_RfbC_Mx_like"/>
    <property type="match status" value="1"/>
</dbReference>
<dbReference type="Pfam" id="PF13414">
    <property type="entry name" value="TPR_11"/>
    <property type="match status" value="4"/>
</dbReference>
<protein>
    <submittedName>
        <fullName evidence="5">Tetratricopeptide repeat protein</fullName>
    </submittedName>
</protein>
<organism evidence="5 6">
    <name type="scientific">Limnoraphis robusta CCNP1315</name>
    <dbReference type="NCBI Taxonomy" id="3110306"/>
    <lineage>
        <taxon>Bacteria</taxon>
        <taxon>Bacillati</taxon>
        <taxon>Cyanobacteriota</taxon>
        <taxon>Cyanophyceae</taxon>
        <taxon>Oscillatoriophycideae</taxon>
        <taxon>Oscillatoriales</taxon>
        <taxon>Sirenicapillariaceae</taxon>
        <taxon>Limnoraphis</taxon>
    </lineage>
</organism>
<dbReference type="EMBL" id="JAYGHT010000131">
    <property type="protein sequence ID" value="MEA5521280.1"/>
    <property type="molecule type" value="Genomic_DNA"/>
</dbReference>
<gene>
    <name evidence="5" type="ORF">VB854_20275</name>
</gene>
<feature type="repeat" description="TPR" evidence="3">
    <location>
        <begin position="437"/>
        <end position="470"/>
    </location>
</feature>
<dbReference type="Proteomes" id="UP001301728">
    <property type="component" value="Unassembled WGS sequence"/>
</dbReference>
<keyword evidence="1" id="KW-0677">Repeat</keyword>
<feature type="repeat" description="TPR" evidence="3">
    <location>
        <begin position="539"/>
        <end position="572"/>
    </location>
</feature>
<name>A0ABU5U2P1_9CYAN</name>
<dbReference type="InterPro" id="IPR001173">
    <property type="entry name" value="Glyco_trans_2-like"/>
</dbReference>
<dbReference type="Pfam" id="PF13424">
    <property type="entry name" value="TPR_12"/>
    <property type="match status" value="1"/>
</dbReference>
<feature type="repeat" description="TPR" evidence="3">
    <location>
        <begin position="471"/>
        <end position="504"/>
    </location>
</feature>
<evidence type="ECO:0000256" key="3">
    <source>
        <dbReference type="PROSITE-ProRule" id="PRU00339"/>
    </source>
</evidence>
<feature type="repeat" description="TPR" evidence="3">
    <location>
        <begin position="210"/>
        <end position="243"/>
    </location>
</feature>
<feature type="repeat" description="TPR" evidence="3">
    <location>
        <begin position="142"/>
        <end position="175"/>
    </location>
</feature>
<evidence type="ECO:0000256" key="1">
    <source>
        <dbReference type="ARBA" id="ARBA00022737"/>
    </source>
</evidence>
<keyword evidence="2 3" id="KW-0802">TPR repeat</keyword>
<proteinExistence type="predicted"/>
<dbReference type="Pfam" id="PF00535">
    <property type="entry name" value="Glycos_transf_2"/>
    <property type="match status" value="2"/>
</dbReference>
<dbReference type="PROSITE" id="PS50293">
    <property type="entry name" value="TPR_REGION"/>
    <property type="match status" value="8"/>
</dbReference>
<dbReference type="InterPro" id="IPR029044">
    <property type="entry name" value="Nucleotide-diphossugar_trans"/>
</dbReference>
<feature type="repeat" description="TPR" evidence="3">
    <location>
        <begin position="40"/>
        <end position="73"/>
    </location>
</feature>
<feature type="domain" description="Glycosyltransferase 2-like" evidence="4">
    <location>
        <begin position="659"/>
        <end position="819"/>
    </location>
</feature>
<feature type="domain" description="Glycosyltransferase 2-like" evidence="4">
    <location>
        <begin position="916"/>
        <end position="1096"/>
    </location>
</feature>
<dbReference type="SUPFAM" id="SSF48452">
    <property type="entry name" value="TPR-like"/>
    <property type="match status" value="4"/>
</dbReference>
<feature type="repeat" description="TPR" evidence="3">
    <location>
        <begin position="74"/>
        <end position="107"/>
    </location>
</feature>
<dbReference type="InterPro" id="IPR011990">
    <property type="entry name" value="TPR-like_helical_dom_sf"/>
</dbReference>
<dbReference type="PROSITE" id="PS50005">
    <property type="entry name" value="TPR"/>
    <property type="match status" value="15"/>
</dbReference>
<accession>A0ABU5U2P1</accession>
<dbReference type="SUPFAM" id="SSF53448">
    <property type="entry name" value="Nucleotide-diphospho-sugar transferases"/>
    <property type="match status" value="2"/>
</dbReference>